<comment type="cofactor">
    <cofactor evidence="16">
        <name>NH4(+)</name>
        <dbReference type="ChEBI" id="CHEBI:28938"/>
    </cofactor>
    <cofactor evidence="16">
        <name>K(+)</name>
        <dbReference type="ChEBI" id="CHEBI:29103"/>
    </cofactor>
    <text evidence="16">A monovalent cation. Ammonium or potassium.</text>
</comment>
<evidence type="ECO:0000256" key="2">
    <source>
        <dbReference type="ARBA" id="ARBA00001958"/>
    </source>
</evidence>
<dbReference type="NCBIfam" id="TIGR00671">
    <property type="entry name" value="baf"/>
    <property type="match status" value="1"/>
</dbReference>
<feature type="binding site" evidence="16">
    <location>
        <begin position="8"/>
        <end position="15"/>
    </location>
    <ligand>
        <name>ATP</name>
        <dbReference type="ChEBI" id="CHEBI:30616"/>
    </ligand>
</feature>
<evidence type="ECO:0000256" key="16">
    <source>
        <dbReference type="HAMAP-Rule" id="MF_01274"/>
    </source>
</evidence>
<sequence length="255" mass="27448">MKKIIAIDIGNTETTVGIGNKDGWDSYRFTTRDANTSDELLVLFNSTFDLDIETKNKISGSIICSVVPQVTNNMVQAVEKYLECSPIVVGPGVKTGLKVNIDNPKELGPDRIANSVAGYKIAESDVVIVDLGTATTFDVVNSKKEYLGGAIAPGIKISLDALTSKTASLKSVELELPKKVVGKNTYEAIQSGLIYGHASMIDSMIEKLLQELVTKPKIILTGGLSKTIQPALNLNAAYEQDLTLIGLEEIFNLNN</sequence>
<name>S5DPK4_9ACTN</name>
<dbReference type="HAMAP" id="MF_01274">
    <property type="entry name" value="Pantothen_kinase_3"/>
    <property type="match status" value="1"/>
</dbReference>
<evidence type="ECO:0000256" key="13">
    <source>
        <dbReference type="ARBA" id="ARBA00022993"/>
    </source>
</evidence>
<feature type="binding site" evidence="16">
    <location>
        <position position="133"/>
    </location>
    <ligand>
        <name>ATP</name>
        <dbReference type="ChEBI" id="CHEBI:30616"/>
    </ligand>
</feature>
<dbReference type="EMBL" id="KC811111">
    <property type="protein sequence ID" value="AGQ18760.1"/>
    <property type="molecule type" value="Genomic_DNA"/>
</dbReference>
<comment type="subunit">
    <text evidence="5 16">Homodimer.</text>
</comment>
<dbReference type="GO" id="GO:0015937">
    <property type="term" value="P:coenzyme A biosynthetic process"/>
    <property type="evidence" value="ECO:0007669"/>
    <property type="project" value="UniProtKB-UniRule"/>
</dbReference>
<comment type="function">
    <text evidence="16">Catalyzes the phosphorylation of pantothenate (Pan), the first step in CoA biosynthesis.</text>
</comment>
<gene>
    <name evidence="16" type="primary">coaX</name>
</gene>
<dbReference type="UniPathway" id="UPA00241">
    <property type="reaction ID" value="UER00352"/>
</dbReference>
<dbReference type="GO" id="GO:0005737">
    <property type="term" value="C:cytoplasm"/>
    <property type="evidence" value="ECO:0007669"/>
    <property type="project" value="UniProtKB-SubCell"/>
</dbReference>
<keyword evidence="8 16" id="KW-0808">Transferase</keyword>
<evidence type="ECO:0000256" key="10">
    <source>
        <dbReference type="ARBA" id="ARBA00022777"/>
    </source>
</evidence>
<dbReference type="PANTHER" id="PTHR34265">
    <property type="entry name" value="TYPE III PANTOTHENATE KINASE"/>
    <property type="match status" value="1"/>
</dbReference>
<protein>
    <recommendedName>
        <fullName evidence="15 16">Type III pantothenate kinase</fullName>
        <ecNumber evidence="6 16">2.7.1.33</ecNumber>
    </recommendedName>
    <alternativeName>
        <fullName evidence="16">PanK-III</fullName>
    </alternativeName>
    <alternativeName>
        <fullName evidence="16">Pantothenic acid kinase</fullName>
    </alternativeName>
</protein>
<keyword evidence="13 16" id="KW-0173">Coenzyme A biosynthesis</keyword>
<comment type="pathway">
    <text evidence="4 16">Cofactor biosynthesis; coenzyme A biosynthesis; CoA from (R)-pantothenate: step 1/5.</text>
</comment>
<evidence type="ECO:0000256" key="11">
    <source>
        <dbReference type="ARBA" id="ARBA00022840"/>
    </source>
</evidence>
<proteinExistence type="inferred from homology"/>
<dbReference type="InterPro" id="IPR043129">
    <property type="entry name" value="ATPase_NBD"/>
</dbReference>
<dbReference type="CDD" id="cd24015">
    <property type="entry name" value="ASKHA_NBD_PanK-III"/>
    <property type="match status" value="1"/>
</dbReference>
<evidence type="ECO:0000256" key="6">
    <source>
        <dbReference type="ARBA" id="ARBA00012102"/>
    </source>
</evidence>
<keyword evidence="9 16" id="KW-0547">Nucleotide-binding</keyword>
<keyword evidence="10 16" id="KW-0418">Kinase</keyword>
<comment type="similarity">
    <text evidence="14 16">Belongs to the type III pantothenate kinase family.</text>
</comment>
<keyword evidence="11 16" id="KW-0067">ATP-binding</keyword>
<reference evidence="17" key="1">
    <citation type="journal article" date="2013" name="Sci. Rep.">
        <title>Metagenomics uncovers a new group of low GC and ultra-small marine Actinobacteria.</title>
        <authorList>
            <person name="Ghai R."/>
            <person name="Mizuno C.M."/>
            <person name="Picazo A."/>
            <person name="Camacho A."/>
            <person name="Rodriguez-Valera F."/>
        </authorList>
    </citation>
    <scope>NUCLEOTIDE SEQUENCE</scope>
</reference>
<evidence type="ECO:0000256" key="9">
    <source>
        <dbReference type="ARBA" id="ARBA00022741"/>
    </source>
</evidence>
<feature type="binding site" evidence="16">
    <location>
        <position position="185"/>
    </location>
    <ligand>
        <name>substrate</name>
    </ligand>
</feature>
<dbReference type="PANTHER" id="PTHR34265:SF1">
    <property type="entry name" value="TYPE III PANTOTHENATE KINASE"/>
    <property type="match status" value="1"/>
</dbReference>
<evidence type="ECO:0000256" key="5">
    <source>
        <dbReference type="ARBA" id="ARBA00011738"/>
    </source>
</evidence>
<comment type="cofactor">
    <cofactor evidence="2">
        <name>K(+)</name>
        <dbReference type="ChEBI" id="CHEBI:29103"/>
    </cofactor>
</comment>
<comment type="caution">
    <text evidence="16">Lacks conserved residue(s) required for the propagation of feature annotation.</text>
</comment>
<dbReference type="Gene3D" id="3.30.420.40">
    <property type="match status" value="2"/>
</dbReference>
<dbReference type="NCBIfam" id="NF009855">
    <property type="entry name" value="PRK13321.1"/>
    <property type="match status" value="1"/>
</dbReference>
<dbReference type="EC" id="2.7.1.33" evidence="6 16"/>
<dbReference type="AlphaFoldDB" id="S5DPK4"/>
<evidence type="ECO:0000256" key="12">
    <source>
        <dbReference type="ARBA" id="ARBA00022958"/>
    </source>
</evidence>
<evidence type="ECO:0000256" key="1">
    <source>
        <dbReference type="ARBA" id="ARBA00001206"/>
    </source>
</evidence>
<evidence type="ECO:0000256" key="8">
    <source>
        <dbReference type="ARBA" id="ARBA00022679"/>
    </source>
</evidence>
<keyword evidence="7 16" id="KW-0963">Cytoplasm</keyword>
<evidence type="ECO:0000256" key="7">
    <source>
        <dbReference type="ARBA" id="ARBA00022490"/>
    </source>
</evidence>
<evidence type="ECO:0000313" key="17">
    <source>
        <dbReference type="EMBL" id="AGQ18760.1"/>
    </source>
</evidence>
<feature type="active site" description="Proton acceptor" evidence="16">
    <location>
        <position position="110"/>
    </location>
</feature>
<evidence type="ECO:0000256" key="15">
    <source>
        <dbReference type="ARBA" id="ARBA00040883"/>
    </source>
</evidence>
<evidence type="ECO:0000256" key="14">
    <source>
        <dbReference type="ARBA" id="ARBA00038036"/>
    </source>
</evidence>
<feature type="binding site" evidence="16">
    <location>
        <position position="130"/>
    </location>
    <ligand>
        <name>K(+)</name>
        <dbReference type="ChEBI" id="CHEBI:29103"/>
    </ligand>
</feature>
<evidence type="ECO:0000256" key="3">
    <source>
        <dbReference type="ARBA" id="ARBA00004496"/>
    </source>
</evidence>
<dbReference type="SUPFAM" id="SSF53067">
    <property type="entry name" value="Actin-like ATPase domain"/>
    <property type="match status" value="2"/>
</dbReference>
<dbReference type="Pfam" id="PF03309">
    <property type="entry name" value="Pan_kinase"/>
    <property type="match status" value="1"/>
</dbReference>
<keyword evidence="12 16" id="KW-0630">Potassium</keyword>
<feature type="binding site" evidence="16">
    <location>
        <begin position="108"/>
        <end position="111"/>
    </location>
    <ligand>
        <name>substrate</name>
    </ligand>
</feature>
<dbReference type="GO" id="GO:0005524">
    <property type="term" value="F:ATP binding"/>
    <property type="evidence" value="ECO:0007669"/>
    <property type="project" value="UniProtKB-UniRule"/>
</dbReference>
<evidence type="ECO:0000256" key="4">
    <source>
        <dbReference type="ARBA" id="ARBA00005225"/>
    </source>
</evidence>
<dbReference type="GO" id="GO:0004594">
    <property type="term" value="F:pantothenate kinase activity"/>
    <property type="evidence" value="ECO:0007669"/>
    <property type="project" value="UniProtKB-UniRule"/>
</dbReference>
<accession>S5DPK4</accession>
<comment type="catalytic activity">
    <reaction evidence="1 16">
        <text>(R)-pantothenate + ATP = (R)-4'-phosphopantothenate + ADP + H(+)</text>
        <dbReference type="Rhea" id="RHEA:16373"/>
        <dbReference type="ChEBI" id="CHEBI:10986"/>
        <dbReference type="ChEBI" id="CHEBI:15378"/>
        <dbReference type="ChEBI" id="CHEBI:29032"/>
        <dbReference type="ChEBI" id="CHEBI:30616"/>
        <dbReference type="ChEBI" id="CHEBI:456216"/>
        <dbReference type="EC" id="2.7.1.33"/>
    </reaction>
</comment>
<comment type="subcellular location">
    <subcellularLocation>
        <location evidence="3 16">Cytoplasm</location>
    </subcellularLocation>
</comment>
<keyword evidence="16" id="KW-0479">Metal-binding</keyword>
<dbReference type="InterPro" id="IPR004619">
    <property type="entry name" value="Type_III_PanK"/>
</dbReference>
<organism evidence="17">
    <name type="scientific">Candidatus Actinomarina minuta</name>
    <dbReference type="NCBI Taxonomy" id="1389454"/>
    <lineage>
        <taxon>Bacteria</taxon>
        <taxon>Bacillati</taxon>
        <taxon>Actinomycetota</taxon>
        <taxon>Actinomycetes</taxon>
        <taxon>Candidatus Actinomarinidae</taxon>
        <taxon>Candidatus Actinomarinales</taxon>
        <taxon>Candidatus Actinomarineae</taxon>
        <taxon>Candidatus Actinomarinaceae</taxon>
        <taxon>Candidatus Actinomarina</taxon>
    </lineage>
</organism>
<dbReference type="GO" id="GO:0046872">
    <property type="term" value="F:metal ion binding"/>
    <property type="evidence" value="ECO:0007669"/>
    <property type="project" value="UniProtKB-KW"/>
</dbReference>